<dbReference type="InterPro" id="IPR027470">
    <property type="entry name" value="Cation_efflux_CTD"/>
</dbReference>
<dbReference type="SUPFAM" id="SSF161111">
    <property type="entry name" value="Cation efflux protein transmembrane domain-like"/>
    <property type="match status" value="1"/>
</dbReference>
<dbReference type="InterPro" id="IPR002524">
    <property type="entry name" value="Cation_efflux"/>
</dbReference>
<evidence type="ECO:0000256" key="2">
    <source>
        <dbReference type="ARBA" id="ARBA00008114"/>
    </source>
</evidence>
<dbReference type="PANTHER" id="PTHR43840:SF15">
    <property type="entry name" value="MITOCHONDRIAL METAL TRANSPORTER 1-RELATED"/>
    <property type="match status" value="1"/>
</dbReference>
<keyword evidence="6 7" id="KW-0472">Membrane</keyword>
<evidence type="ECO:0000313" key="11">
    <source>
        <dbReference type="Proteomes" id="UP000824024"/>
    </source>
</evidence>
<feature type="transmembrane region" description="Helical" evidence="7">
    <location>
        <begin position="131"/>
        <end position="150"/>
    </location>
</feature>
<comment type="caution">
    <text evidence="10">The sequence shown here is derived from an EMBL/GenBank/DDBJ whole genome shotgun (WGS) entry which is preliminary data.</text>
</comment>
<feature type="domain" description="Cation efflux protein cytoplasmic" evidence="9">
    <location>
        <begin position="226"/>
        <end position="302"/>
    </location>
</feature>
<evidence type="ECO:0000256" key="4">
    <source>
        <dbReference type="ARBA" id="ARBA00022692"/>
    </source>
</evidence>
<comment type="subcellular location">
    <subcellularLocation>
        <location evidence="1">Membrane</location>
        <topology evidence="1">Multi-pass membrane protein</topology>
    </subcellularLocation>
</comment>
<sequence>MIQLLAKIFLKKQESGSAKEREAYGVLCGLVGIGFNILLFAGKFIAGTISQSIAITADAFNNLSDAASSLVTMLGFKLGGMKADSRHPFGHGRIEYVSGLIVAAIILMMAFELFQSSVQKIIHPEAVDFSGLTFVILIVSILIKLYMAYYNRTIGNRIRSAAMKATSLDSLSDTVTTSVVLVSTLVCYFTGLRIDGWCGVAVSVFIFYAGINAARETLNPLLGQPPEPEFIEELESLVMAHENIMGLHDLVVHDYGPGRTMVSLHAEVPAEKGILELHDTIDNIEEEIREKMKCEAVIHMDPIVTENPRILELKNDVRKILKNMDVQLSMHDFRVVEGTTHTNLIFDIVVPFKYKMSDREVCQQISSSIKKKLGEQYNTVIKVDKPYTG</sequence>
<comment type="similarity">
    <text evidence="2">Belongs to the cation diffusion facilitator (CDF) transporter (TC 2.A.4) family.</text>
</comment>
<reference evidence="10" key="1">
    <citation type="journal article" date="2021" name="PeerJ">
        <title>Extensive microbial diversity within the chicken gut microbiome revealed by metagenomics and culture.</title>
        <authorList>
            <person name="Gilroy R."/>
            <person name="Ravi A."/>
            <person name="Getino M."/>
            <person name="Pursley I."/>
            <person name="Horton D.L."/>
            <person name="Alikhan N.F."/>
            <person name="Baker D."/>
            <person name="Gharbi K."/>
            <person name="Hall N."/>
            <person name="Watson M."/>
            <person name="Adriaenssens E.M."/>
            <person name="Foster-Nyarko E."/>
            <person name="Jarju S."/>
            <person name="Secka A."/>
            <person name="Antonio M."/>
            <person name="Oren A."/>
            <person name="Chaudhuri R.R."/>
            <person name="La Ragione R."/>
            <person name="Hildebrand F."/>
            <person name="Pallen M.J."/>
        </authorList>
    </citation>
    <scope>NUCLEOTIDE SEQUENCE</scope>
    <source>
        <strain evidence="10">CHK192-9172</strain>
    </source>
</reference>
<dbReference type="Gene3D" id="1.20.1510.10">
    <property type="entry name" value="Cation efflux protein transmembrane domain"/>
    <property type="match status" value="1"/>
</dbReference>
<evidence type="ECO:0000259" key="8">
    <source>
        <dbReference type="Pfam" id="PF01545"/>
    </source>
</evidence>
<gene>
    <name evidence="10" type="ORF">IAA08_02980</name>
</gene>
<dbReference type="NCBIfam" id="TIGR01297">
    <property type="entry name" value="CDF"/>
    <property type="match status" value="1"/>
</dbReference>
<evidence type="ECO:0000256" key="3">
    <source>
        <dbReference type="ARBA" id="ARBA00022448"/>
    </source>
</evidence>
<name>A0A9D2D1P4_9FIRM</name>
<dbReference type="EMBL" id="DXCH01000082">
    <property type="protein sequence ID" value="HIZ06885.1"/>
    <property type="molecule type" value="Genomic_DNA"/>
</dbReference>
<evidence type="ECO:0000256" key="1">
    <source>
        <dbReference type="ARBA" id="ARBA00004141"/>
    </source>
</evidence>
<keyword evidence="5 7" id="KW-1133">Transmembrane helix</keyword>
<dbReference type="PANTHER" id="PTHR43840">
    <property type="entry name" value="MITOCHONDRIAL METAL TRANSPORTER 1-RELATED"/>
    <property type="match status" value="1"/>
</dbReference>
<dbReference type="Proteomes" id="UP000824024">
    <property type="component" value="Unassembled WGS sequence"/>
</dbReference>
<dbReference type="Pfam" id="PF01545">
    <property type="entry name" value="Cation_efflux"/>
    <property type="match status" value="1"/>
</dbReference>
<evidence type="ECO:0000256" key="6">
    <source>
        <dbReference type="ARBA" id="ARBA00023136"/>
    </source>
</evidence>
<accession>A0A9D2D1P4</accession>
<evidence type="ECO:0000313" key="10">
    <source>
        <dbReference type="EMBL" id="HIZ06885.1"/>
    </source>
</evidence>
<protein>
    <submittedName>
        <fullName evidence="10">Cation diffusion facilitator family transporter</fullName>
    </submittedName>
</protein>
<dbReference type="GO" id="GO:0008324">
    <property type="term" value="F:monoatomic cation transmembrane transporter activity"/>
    <property type="evidence" value="ECO:0007669"/>
    <property type="project" value="InterPro"/>
</dbReference>
<dbReference type="Gene3D" id="3.30.70.1350">
    <property type="entry name" value="Cation efflux protein, cytoplasmic domain"/>
    <property type="match status" value="1"/>
</dbReference>
<dbReference type="InterPro" id="IPR058533">
    <property type="entry name" value="Cation_efflux_TM"/>
</dbReference>
<keyword evidence="4 7" id="KW-0812">Transmembrane</keyword>
<dbReference type="AlphaFoldDB" id="A0A9D2D1P4"/>
<dbReference type="InterPro" id="IPR050291">
    <property type="entry name" value="CDF_Transporter"/>
</dbReference>
<feature type="transmembrane region" description="Helical" evidence="7">
    <location>
        <begin position="94"/>
        <end position="111"/>
    </location>
</feature>
<dbReference type="FunFam" id="1.20.1510.10:FF:000006">
    <property type="entry name" value="Divalent cation efflux transporter"/>
    <property type="match status" value="1"/>
</dbReference>
<proteinExistence type="inferred from homology"/>
<dbReference type="SUPFAM" id="SSF160240">
    <property type="entry name" value="Cation efflux protein cytoplasmic domain-like"/>
    <property type="match status" value="1"/>
</dbReference>
<dbReference type="Pfam" id="PF16916">
    <property type="entry name" value="ZT_dimer"/>
    <property type="match status" value="1"/>
</dbReference>
<evidence type="ECO:0000259" key="9">
    <source>
        <dbReference type="Pfam" id="PF16916"/>
    </source>
</evidence>
<dbReference type="InterPro" id="IPR027469">
    <property type="entry name" value="Cation_efflux_TMD_sf"/>
</dbReference>
<feature type="transmembrane region" description="Helical" evidence="7">
    <location>
        <begin position="197"/>
        <end position="214"/>
    </location>
</feature>
<evidence type="ECO:0000256" key="7">
    <source>
        <dbReference type="SAM" id="Phobius"/>
    </source>
</evidence>
<organism evidence="10 11">
    <name type="scientific">Candidatus Eubacterium avistercoris</name>
    <dbReference type="NCBI Taxonomy" id="2838567"/>
    <lineage>
        <taxon>Bacteria</taxon>
        <taxon>Bacillati</taxon>
        <taxon>Bacillota</taxon>
        <taxon>Clostridia</taxon>
        <taxon>Eubacteriales</taxon>
        <taxon>Eubacteriaceae</taxon>
        <taxon>Eubacterium</taxon>
    </lineage>
</organism>
<dbReference type="InterPro" id="IPR036837">
    <property type="entry name" value="Cation_efflux_CTD_sf"/>
</dbReference>
<feature type="domain" description="Cation efflux protein transmembrane" evidence="8">
    <location>
        <begin position="31"/>
        <end position="222"/>
    </location>
</feature>
<feature type="transmembrane region" description="Helical" evidence="7">
    <location>
        <begin position="23"/>
        <end position="42"/>
    </location>
</feature>
<reference evidence="10" key="2">
    <citation type="submission" date="2021-04" db="EMBL/GenBank/DDBJ databases">
        <authorList>
            <person name="Gilroy R."/>
        </authorList>
    </citation>
    <scope>NUCLEOTIDE SEQUENCE</scope>
    <source>
        <strain evidence="10">CHK192-9172</strain>
    </source>
</reference>
<dbReference type="GO" id="GO:0016020">
    <property type="term" value="C:membrane"/>
    <property type="evidence" value="ECO:0007669"/>
    <property type="project" value="UniProtKB-SubCell"/>
</dbReference>
<evidence type="ECO:0000256" key="5">
    <source>
        <dbReference type="ARBA" id="ARBA00022989"/>
    </source>
</evidence>
<keyword evidence="3" id="KW-0813">Transport</keyword>